<evidence type="ECO:0000259" key="2">
    <source>
        <dbReference type="PROSITE" id="PS51898"/>
    </source>
</evidence>
<evidence type="ECO:0000313" key="3">
    <source>
        <dbReference type="EMBL" id="MFB9904612.1"/>
    </source>
</evidence>
<dbReference type="Pfam" id="PF00589">
    <property type="entry name" value="Phage_integrase"/>
    <property type="match status" value="1"/>
</dbReference>
<dbReference type="InterPro" id="IPR011010">
    <property type="entry name" value="DNA_brk_join_enz"/>
</dbReference>
<proteinExistence type="predicted"/>
<dbReference type="Gene3D" id="1.10.443.10">
    <property type="entry name" value="Intergrase catalytic core"/>
    <property type="match status" value="1"/>
</dbReference>
<dbReference type="InterPro" id="IPR050090">
    <property type="entry name" value="Tyrosine_recombinase_XerCD"/>
</dbReference>
<dbReference type="EMBL" id="JBHLZU010000010">
    <property type="protein sequence ID" value="MFB9904612.1"/>
    <property type="molecule type" value="Genomic_DNA"/>
</dbReference>
<evidence type="ECO:0000256" key="1">
    <source>
        <dbReference type="ARBA" id="ARBA00023172"/>
    </source>
</evidence>
<dbReference type="RefSeq" id="WP_377851816.1">
    <property type="nucleotide sequence ID" value="NZ_JBHLZU010000010.1"/>
</dbReference>
<protein>
    <submittedName>
        <fullName evidence="3">Tyrosine-type recombinase/integrase</fullName>
    </submittedName>
</protein>
<feature type="domain" description="Tyr recombinase" evidence="2">
    <location>
        <begin position="18"/>
        <end position="217"/>
    </location>
</feature>
<name>A0ABV5ZUQ6_9PSEU</name>
<dbReference type="InterPro" id="IPR013762">
    <property type="entry name" value="Integrase-like_cat_sf"/>
</dbReference>
<keyword evidence="4" id="KW-1185">Reference proteome</keyword>
<dbReference type="CDD" id="cd01189">
    <property type="entry name" value="INT_ICEBs1_C_like"/>
    <property type="match status" value="1"/>
</dbReference>
<sequence length="227" mass="25583">MISKNVAALVTLPTPRKKKRKAWTSEEARRFLESARREGDPMYTAYVLVLVLGLRLGEVLGLTWDAVDFDGGELSVGLQLQRVSRELLHRETKTAASDDTLPMVGFSAAVLRQRKDQQDADRKRAGDEWQRSGLVFTTKLGTPIEPRNFNRSWTNRCERAGVRRITVHDGRRTCGTLLVDLDVHPRQIMRILRHAQIAVTMKIYAQASSKSTQDALKRLGDSLEGSD</sequence>
<dbReference type="PROSITE" id="PS51898">
    <property type="entry name" value="TYR_RECOMBINASE"/>
    <property type="match status" value="1"/>
</dbReference>
<keyword evidence="1" id="KW-0233">DNA recombination</keyword>
<accession>A0ABV5ZUQ6</accession>
<gene>
    <name evidence="3" type="ORF">ACFFQA_11785</name>
</gene>
<dbReference type="SUPFAM" id="SSF56349">
    <property type="entry name" value="DNA breaking-rejoining enzymes"/>
    <property type="match status" value="1"/>
</dbReference>
<dbReference type="PANTHER" id="PTHR30349:SF91">
    <property type="entry name" value="INTA PROTEIN"/>
    <property type="match status" value="1"/>
</dbReference>
<dbReference type="PANTHER" id="PTHR30349">
    <property type="entry name" value="PHAGE INTEGRASE-RELATED"/>
    <property type="match status" value="1"/>
</dbReference>
<evidence type="ECO:0000313" key="4">
    <source>
        <dbReference type="Proteomes" id="UP001589693"/>
    </source>
</evidence>
<dbReference type="Proteomes" id="UP001589693">
    <property type="component" value="Unassembled WGS sequence"/>
</dbReference>
<dbReference type="InterPro" id="IPR002104">
    <property type="entry name" value="Integrase_catalytic"/>
</dbReference>
<comment type="caution">
    <text evidence="3">The sequence shown here is derived from an EMBL/GenBank/DDBJ whole genome shotgun (WGS) entry which is preliminary data.</text>
</comment>
<organism evidence="3 4">
    <name type="scientific">Allokutzneria oryzae</name>
    <dbReference type="NCBI Taxonomy" id="1378989"/>
    <lineage>
        <taxon>Bacteria</taxon>
        <taxon>Bacillati</taxon>
        <taxon>Actinomycetota</taxon>
        <taxon>Actinomycetes</taxon>
        <taxon>Pseudonocardiales</taxon>
        <taxon>Pseudonocardiaceae</taxon>
        <taxon>Allokutzneria</taxon>
    </lineage>
</organism>
<reference evidence="3 4" key="1">
    <citation type="submission" date="2024-09" db="EMBL/GenBank/DDBJ databases">
        <authorList>
            <person name="Sun Q."/>
            <person name="Mori K."/>
        </authorList>
    </citation>
    <scope>NUCLEOTIDE SEQUENCE [LARGE SCALE GENOMIC DNA]</scope>
    <source>
        <strain evidence="3 4">TBRC 7907</strain>
    </source>
</reference>